<dbReference type="InterPro" id="IPR006581">
    <property type="entry name" value="VPS10"/>
</dbReference>
<feature type="chain" id="PRO_5043741054" description="VPS10 domain-containing protein" evidence="5">
    <location>
        <begin position="23"/>
        <end position="436"/>
    </location>
</feature>
<dbReference type="AlphaFoldDB" id="A0AAV2M3V9"/>
<dbReference type="EMBL" id="OZ035828">
    <property type="protein sequence ID" value="CAL1608021.1"/>
    <property type="molecule type" value="Genomic_DNA"/>
</dbReference>
<feature type="signal peptide" evidence="5">
    <location>
        <begin position="1"/>
        <end position="22"/>
    </location>
</feature>
<keyword evidence="3" id="KW-0472">Membrane</keyword>
<keyword evidence="2" id="KW-0677">Repeat</keyword>
<name>A0AAV2M3V9_KNICA</name>
<dbReference type="GO" id="GO:0016020">
    <property type="term" value="C:membrane"/>
    <property type="evidence" value="ECO:0007669"/>
    <property type="project" value="UniProtKB-SubCell"/>
</dbReference>
<proteinExistence type="predicted"/>
<dbReference type="SUPFAM" id="SSF110296">
    <property type="entry name" value="Oligoxyloglucan reducing end-specific cellobiohydrolase"/>
    <property type="match status" value="1"/>
</dbReference>
<dbReference type="Proteomes" id="UP001497482">
    <property type="component" value="Chromosome 6"/>
</dbReference>
<dbReference type="GO" id="GO:0006895">
    <property type="term" value="P:Golgi to endosome transport"/>
    <property type="evidence" value="ECO:0007669"/>
    <property type="project" value="TreeGrafter"/>
</dbReference>
<dbReference type="Pfam" id="PF15902">
    <property type="entry name" value="Sortilin-Vps10"/>
    <property type="match status" value="1"/>
</dbReference>
<dbReference type="PANTHER" id="PTHR12106">
    <property type="entry name" value="SORTILIN RELATED"/>
    <property type="match status" value="1"/>
</dbReference>
<evidence type="ECO:0000256" key="4">
    <source>
        <dbReference type="ARBA" id="ARBA00023180"/>
    </source>
</evidence>
<dbReference type="SMART" id="SM00602">
    <property type="entry name" value="VPS10"/>
    <property type="match status" value="1"/>
</dbReference>
<evidence type="ECO:0000256" key="5">
    <source>
        <dbReference type="SAM" id="SignalP"/>
    </source>
</evidence>
<dbReference type="GO" id="GO:0005794">
    <property type="term" value="C:Golgi apparatus"/>
    <property type="evidence" value="ECO:0007669"/>
    <property type="project" value="TreeGrafter"/>
</dbReference>
<keyword evidence="8" id="KW-1185">Reference proteome</keyword>
<organism evidence="7 8">
    <name type="scientific">Knipowitschia caucasica</name>
    <name type="common">Caucasian dwarf goby</name>
    <name type="synonym">Pomatoschistus caucasicus</name>
    <dbReference type="NCBI Taxonomy" id="637954"/>
    <lineage>
        <taxon>Eukaryota</taxon>
        <taxon>Metazoa</taxon>
        <taxon>Chordata</taxon>
        <taxon>Craniata</taxon>
        <taxon>Vertebrata</taxon>
        <taxon>Euteleostomi</taxon>
        <taxon>Actinopterygii</taxon>
        <taxon>Neopterygii</taxon>
        <taxon>Teleostei</taxon>
        <taxon>Neoteleostei</taxon>
        <taxon>Acanthomorphata</taxon>
        <taxon>Gobiaria</taxon>
        <taxon>Gobiiformes</taxon>
        <taxon>Gobioidei</taxon>
        <taxon>Gobiidae</taxon>
        <taxon>Gobiinae</taxon>
        <taxon>Knipowitschia</taxon>
    </lineage>
</organism>
<keyword evidence="4" id="KW-0325">Glycoprotein</keyword>
<evidence type="ECO:0000256" key="3">
    <source>
        <dbReference type="ARBA" id="ARBA00023136"/>
    </source>
</evidence>
<dbReference type="GO" id="GO:0016050">
    <property type="term" value="P:vesicle organization"/>
    <property type="evidence" value="ECO:0007669"/>
    <property type="project" value="TreeGrafter"/>
</dbReference>
<sequence>MRLLSCVLALCCGSLCVSLAPAVEFNVEDVAKTADFQRDDERARSLGPRKSSQISPMWRRRSVNGEDACVTLEDADSVLQNNTHTFTFKVRTMGSLSLAWVGDGSGVLLVLTTFHVPLFMLRLGQSNLYRSEDYGKTFKDVTHLINHTFIQTEFGIAISPDHSGKVILTGDVADLGKVYRSHNFGLHFEASDLPFEPLIQMLFNPEDCNVLLTLSITLDLWLSEDFGATWRKIHDSVCLVRWGPNNNIFFTTNYNGSCNDKGRLELRRSSDYGSSFKTVASRVYSFVLGGRFVFASIMTGSGTERTIHVSVDGGELWNSAQLPTVNQEQFYSILSANQQLVFMHVDDPGDSGVGTVYVSDDRGTVFSKSLERHLYTTTGSDTDFTVVSSLRGVYMTSVLTEDGSVQTVITFDQGARWQPLRSPENCDSDTNRPHGI</sequence>
<evidence type="ECO:0000256" key="2">
    <source>
        <dbReference type="ARBA" id="ARBA00022737"/>
    </source>
</evidence>
<dbReference type="PANTHER" id="PTHR12106:SF41">
    <property type="entry name" value="SORTILIN"/>
    <property type="match status" value="1"/>
</dbReference>
<protein>
    <recommendedName>
        <fullName evidence="6">VPS10 domain-containing protein</fullName>
    </recommendedName>
</protein>
<evidence type="ECO:0000259" key="6">
    <source>
        <dbReference type="SMART" id="SM00602"/>
    </source>
</evidence>
<dbReference type="GO" id="GO:0006897">
    <property type="term" value="P:endocytosis"/>
    <property type="evidence" value="ECO:0007669"/>
    <property type="project" value="TreeGrafter"/>
</dbReference>
<feature type="domain" description="VPS10" evidence="6">
    <location>
        <begin position="117"/>
        <end position="435"/>
    </location>
</feature>
<accession>A0AAV2M3V9</accession>
<comment type="subcellular location">
    <subcellularLocation>
        <location evidence="1">Membrane</location>
    </subcellularLocation>
</comment>
<dbReference type="InterPro" id="IPR050310">
    <property type="entry name" value="VPS10-sortilin"/>
</dbReference>
<dbReference type="InterPro" id="IPR031778">
    <property type="entry name" value="Sortilin_N"/>
</dbReference>
<keyword evidence="5" id="KW-0732">Signal</keyword>
<evidence type="ECO:0000313" key="7">
    <source>
        <dbReference type="EMBL" id="CAL1608021.1"/>
    </source>
</evidence>
<evidence type="ECO:0000313" key="8">
    <source>
        <dbReference type="Proteomes" id="UP001497482"/>
    </source>
</evidence>
<reference evidence="7 8" key="1">
    <citation type="submission" date="2024-04" db="EMBL/GenBank/DDBJ databases">
        <authorList>
            <person name="Waldvogel A.-M."/>
            <person name="Schoenle A."/>
        </authorList>
    </citation>
    <scope>NUCLEOTIDE SEQUENCE [LARGE SCALE GENOMIC DNA]</scope>
</reference>
<dbReference type="Gene3D" id="2.130.10.10">
    <property type="entry name" value="YVTN repeat-like/Quinoprotein amine dehydrogenase"/>
    <property type="match status" value="1"/>
</dbReference>
<dbReference type="GO" id="GO:0005829">
    <property type="term" value="C:cytosol"/>
    <property type="evidence" value="ECO:0007669"/>
    <property type="project" value="GOC"/>
</dbReference>
<evidence type="ECO:0000256" key="1">
    <source>
        <dbReference type="ARBA" id="ARBA00004370"/>
    </source>
</evidence>
<dbReference type="InterPro" id="IPR015943">
    <property type="entry name" value="WD40/YVTN_repeat-like_dom_sf"/>
</dbReference>
<gene>
    <name evidence="7" type="ORF">KC01_LOCUS35015</name>
</gene>